<sequence length="554" mass="62714">MAAERGGILIGLPAEVEDVGSSSSPLTHRPTAARDGFAGDDGSEAEFAIFSDQQLLERIKRWSAPGLLASTPDGGEKMRIRVNRMEKELERRRAVRQRKNDTVRGKQAKLSGGINDGSGDYDPFDFTSTDELSDDVSKQQPSSPRSTFIKGVAVSKVRTPCSQGKHAYSNNGGRMGKTSSSHQLKTSALHSKSTGSRSLNMNSDSTGSRRTRPLRSCNKRQTNNIVYSKGSWNKLVEDTTFGSDRRWDCSENKGSPYFKLKRDVVHLDVDDDTEPATYANIEITDPGAVEVTYSDMKCLEPEEFLKSPIINFYIQYLKNSRPRGDMYMFNTYFYCKLKEALSTMGDSDSQFSKLRRWWGSVDIFKKAYLILPINDMVHWSLIIVCMPTNEIESGPIMLHLDSLGLHDSKELFDTIASFLEAEWRHLQKDSYDVPFSRKIWEHLPRNIDKKGVPVPRQQNEYDCGLFMLYYIDRFIQEAPGRLTRRDLRMFGSKWFHPQVASALREGIRALLFDVFQNVQEDDEPSLSESQSGDYSEGGDKDADSHTDTIVLDDE</sequence>
<dbReference type="PROSITE" id="PS50600">
    <property type="entry name" value="ULP_PROTEASE"/>
    <property type="match status" value="1"/>
</dbReference>
<dbReference type="InterPro" id="IPR038765">
    <property type="entry name" value="Papain-like_cys_pep_sf"/>
</dbReference>
<evidence type="ECO:0000256" key="4">
    <source>
        <dbReference type="ARBA" id="ARBA00022807"/>
    </source>
</evidence>
<comment type="caution">
    <text evidence="7">The sequence shown here is derived from an EMBL/GenBank/DDBJ whole genome shotgun (WGS) entry which is preliminary data.</text>
</comment>
<name>A0A5J9VGG7_9POAL</name>
<protein>
    <recommendedName>
        <fullName evidence="6">Ubiquitin-like protease family profile domain-containing protein</fullName>
    </recommendedName>
</protein>
<evidence type="ECO:0000313" key="7">
    <source>
        <dbReference type="EMBL" id="TVU35173.1"/>
    </source>
</evidence>
<keyword evidence="4" id="KW-0788">Thiol protease</keyword>
<dbReference type="Pfam" id="PF02902">
    <property type="entry name" value="Peptidase_C48"/>
    <property type="match status" value="1"/>
</dbReference>
<dbReference type="AlphaFoldDB" id="A0A5J9VGG7"/>
<accession>A0A5J9VGG7</accession>
<dbReference type="EMBL" id="RWGY01000009">
    <property type="protein sequence ID" value="TVU35173.1"/>
    <property type="molecule type" value="Genomic_DNA"/>
</dbReference>
<feature type="domain" description="Ubiquitin-like protease family profile" evidence="6">
    <location>
        <begin position="289"/>
        <end position="474"/>
    </location>
</feature>
<evidence type="ECO:0000256" key="3">
    <source>
        <dbReference type="ARBA" id="ARBA00022801"/>
    </source>
</evidence>
<feature type="region of interest" description="Disordered" evidence="5">
    <location>
        <begin position="18"/>
        <end position="40"/>
    </location>
</feature>
<dbReference type="PANTHER" id="PTHR46915">
    <property type="entry name" value="UBIQUITIN-LIKE PROTEASE 4-RELATED"/>
    <property type="match status" value="1"/>
</dbReference>
<keyword evidence="8" id="KW-1185">Reference proteome</keyword>
<evidence type="ECO:0000259" key="6">
    <source>
        <dbReference type="PROSITE" id="PS50600"/>
    </source>
</evidence>
<evidence type="ECO:0000256" key="2">
    <source>
        <dbReference type="ARBA" id="ARBA00022670"/>
    </source>
</evidence>
<dbReference type="PANTHER" id="PTHR46915:SF14">
    <property type="entry name" value="UBIQUITIN-LIKE-SPECIFIC PROTEASE 1D"/>
    <property type="match status" value="1"/>
</dbReference>
<dbReference type="InterPro" id="IPR003653">
    <property type="entry name" value="Peptidase_C48_C"/>
</dbReference>
<feature type="compositionally biased region" description="Basic and acidic residues" evidence="5">
    <location>
        <begin position="537"/>
        <end position="546"/>
    </location>
</feature>
<reference evidence="7 8" key="1">
    <citation type="journal article" date="2019" name="Sci. Rep.">
        <title>A high-quality genome of Eragrostis curvula grass provides insights into Poaceae evolution and supports new strategies to enhance forage quality.</title>
        <authorList>
            <person name="Carballo J."/>
            <person name="Santos B.A.C.M."/>
            <person name="Zappacosta D."/>
            <person name="Garbus I."/>
            <person name="Selva J.P."/>
            <person name="Gallo C.A."/>
            <person name="Diaz A."/>
            <person name="Albertini E."/>
            <person name="Caccamo M."/>
            <person name="Echenique V."/>
        </authorList>
    </citation>
    <scope>NUCLEOTIDE SEQUENCE [LARGE SCALE GENOMIC DNA]</scope>
    <source>
        <strain evidence="8">cv. Victoria</strain>
        <tissue evidence="7">Leaf</tissue>
    </source>
</reference>
<feature type="region of interest" description="Disordered" evidence="5">
    <location>
        <begin position="521"/>
        <end position="554"/>
    </location>
</feature>
<dbReference type="Gene3D" id="3.30.310.130">
    <property type="entry name" value="Ubiquitin-related"/>
    <property type="match status" value="1"/>
</dbReference>
<evidence type="ECO:0000256" key="5">
    <source>
        <dbReference type="SAM" id="MobiDB-lite"/>
    </source>
</evidence>
<keyword evidence="2" id="KW-0645">Protease</keyword>
<feature type="compositionally biased region" description="Basic and acidic residues" evidence="5">
    <location>
        <begin position="89"/>
        <end position="104"/>
    </location>
</feature>
<proteinExistence type="inferred from homology"/>
<evidence type="ECO:0000313" key="8">
    <source>
        <dbReference type="Proteomes" id="UP000324897"/>
    </source>
</evidence>
<organism evidence="7 8">
    <name type="scientific">Eragrostis curvula</name>
    <name type="common">weeping love grass</name>
    <dbReference type="NCBI Taxonomy" id="38414"/>
    <lineage>
        <taxon>Eukaryota</taxon>
        <taxon>Viridiplantae</taxon>
        <taxon>Streptophyta</taxon>
        <taxon>Embryophyta</taxon>
        <taxon>Tracheophyta</taxon>
        <taxon>Spermatophyta</taxon>
        <taxon>Magnoliopsida</taxon>
        <taxon>Liliopsida</taxon>
        <taxon>Poales</taxon>
        <taxon>Poaceae</taxon>
        <taxon>PACMAD clade</taxon>
        <taxon>Chloridoideae</taxon>
        <taxon>Eragrostideae</taxon>
        <taxon>Eragrostidinae</taxon>
        <taxon>Eragrostis</taxon>
    </lineage>
</organism>
<feature type="region of interest" description="Disordered" evidence="5">
    <location>
        <begin position="89"/>
        <end position="215"/>
    </location>
</feature>
<dbReference type="Gene3D" id="1.10.418.20">
    <property type="match status" value="1"/>
</dbReference>
<keyword evidence="3" id="KW-0378">Hydrolase</keyword>
<dbReference type="Gramene" id="TVU35173">
    <property type="protein sequence ID" value="TVU35173"/>
    <property type="gene ID" value="EJB05_17050"/>
</dbReference>
<dbReference type="GO" id="GO:0008234">
    <property type="term" value="F:cysteine-type peptidase activity"/>
    <property type="evidence" value="ECO:0007669"/>
    <property type="project" value="UniProtKB-KW"/>
</dbReference>
<gene>
    <name evidence="7" type="ORF">EJB05_17050</name>
</gene>
<dbReference type="Proteomes" id="UP000324897">
    <property type="component" value="Unassembled WGS sequence"/>
</dbReference>
<evidence type="ECO:0000256" key="1">
    <source>
        <dbReference type="ARBA" id="ARBA00005234"/>
    </source>
</evidence>
<dbReference type="GO" id="GO:0016926">
    <property type="term" value="P:protein desumoylation"/>
    <property type="evidence" value="ECO:0007669"/>
    <property type="project" value="UniProtKB-ARBA"/>
</dbReference>
<comment type="similarity">
    <text evidence="1">Belongs to the peptidase C48 family.</text>
</comment>
<dbReference type="OrthoDB" id="442460at2759"/>
<dbReference type="GO" id="GO:0006508">
    <property type="term" value="P:proteolysis"/>
    <property type="evidence" value="ECO:0007669"/>
    <property type="project" value="UniProtKB-KW"/>
</dbReference>
<dbReference type="SUPFAM" id="SSF54001">
    <property type="entry name" value="Cysteine proteinases"/>
    <property type="match status" value="1"/>
</dbReference>
<feature type="compositionally biased region" description="Polar residues" evidence="5">
    <location>
        <begin position="168"/>
        <end position="208"/>
    </location>
</feature>